<dbReference type="EMBL" id="BGZK01002222">
    <property type="protein sequence ID" value="GBP91907.1"/>
    <property type="molecule type" value="Genomic_DNA"/>
</dbReference>
<evidence type="ECO:0000313" key="2">
    <source>
        <dbReference type="Proteomes" id="UP000299102"/>
    </source>
</evidence>
<dbReference type="AlphaFoldDB" id="A0A4C1ZZ60"/>
<keyword evidence="2" id="KW-1185">Reference proteome</keyword>
<name>A0A4C1ZZ60_EUMVA</name>
<comment type="caution">
    <text evidence="1">The sequence shown here is derived from an EMBL/GenBank/DDBJ whole genome shotgun (WGS) entry which is preliminary data.</text>
</comment>
<sequence length="98" mass="11071">MDALDLQKLNKPACADELESCRRGAGPALLLEANETSPRISNVGTLGSILYHGRRYEWDKRQFEDSGFEYRCSGTRTKSDRHCSGIRPLEITYAFQSD</sequence>
<proteinExistence type="predicted"/>
<reference evidence="1 2" key="1">
    <citation type="journal article" date="2019" name="Commun. Biol.">
        <title>The bagworm genome reveals a unique fibroin gene that provides high tensile strength.</title>
        <authorList>
            <person name="Kono N."/>
            <person name="Nakamura H."/>
            <person name="Ohtoshi R."/>
            <person name="Tomita M."/>
            <person name="Numata K."/>
            <person name="Arakawa K."/>
        </authorList>
    </citation>
    <scope>NUCLEOTIDE SEQUENCE [LARGE SCALE GENOMIC DNA]</scope>
</reference>
<dbReference type="Proteomes" id="UP000299102">
    <property type="component" value="Unassembled WGS sequence"/>
</dbReference>
<protein>
    <submittedName>
        <fullName evidence="1">Uncharacterized protein</fullName>
    </submittedName>
</protein>
<evidence type="ECO:0000313" key="1">
    <source>
        <dbReference type="EMBL" id="GBP91907.1"/>
    </source>
</evidence>
<gene>
    <name evidence="1" type="ORF">EVAR_65767_1</name>
</gene>
<accession>A0A4C1ZZ60</accession>
<organism evidence="1 2">
    <name type="scientific">Eumeta variegata</name>
    <name type="common">Bagworm moth</name>
    <name type="synonym">Eumeta japonica</name>
    <dbReference type="NCBI Taxonomy" id="151549"/>
    <lineage>
        <taxon>Eukaryota</taxon>
        <taxon>Metazoa</taxon>
        <taxon>Ecdysozoa</taxon>
        <taxon>Arthropoda</taxon>
        <taxon>Hexapoda</taxon>
        <taxon>Insecta</taxon>
        <taxon>Pterygota</taxon>
        <taxon>Neoptera</taxon>
        <taxon>Endopterygota</taxon>
        <taxon>Lepidoptera</taxon>
        <taxon>Glossata</taxon>
        <taxon>Ditrysia</taxon>
        <taxon>Tineoidea</taxon>
        <taxon>Psychidae</taxon>
        <taxon>Oiketicinae</taxon>
        <taxon>Eumeta</taxon>
    </lineage>
</organism>